<dbReference type="RefSeq" id="WP_308714927.1">
    <property type="nucleotide sequence ID" value="NZ_JAVHUY010000023.1"/>
</dbReference>
<dbReference type="Proteomes" id="UP001230908">
    <property type="component" value="Unassembled WGS sequence"/>
</dbReference>
<comment type="caution">
    <text evidence="1">The sequence shown here is derived from an EMBL/GenBank/DDBJ whole genome shotgun (WGS) entry which is preliminary data.</text>
</comment>
<name>A0ABU0ZKT5_9ACTN</name>
<sequence>MDAYAPPQLRASDGHEVIEKLAWLRSIAGTTEHADLIATCLGYLEPFRCSTQVATAVKLLEALS</sequence>
<gene>
    <name evidence="1" type="ORF">RB614_24310</name>
</gene>
<organism evidence="1 2">
    <name type="scientific">Phytohabitans maris</name>
    <dbReference type="NCBI Taxonomy" id="3071409"/>
    <lineage>
        <taxon>Bacteria</taxon>
        <taxon>Bacillati</taxon>
        <taxon>Actinomycetota</taxon>
        <taxon>Actinomycetes</taxon>
        <taxon>Micromonosporales</taxon>
        <taxon>Micromonosporaceae</taxon>
    </lineage>
</organism>
<accession>A0ABU0ZKT5</accession>
<dbReference type="EMBL" id="JAVHUY010000023">
    <property type="protein sequence ID" value="MDQ7907650.1"/>
    <property type="molecule type" value="Genomic_DNA"/>
</dbReference>
<reference evidence="1 2" key="1">
    <citation type="submission" date="2023-08" db="EMBL/GenBank/DDBJ databases">
        <title>Phytohabitans sansha sp. nov., isolated from marine sediment.</title>
        <authorList>
            <person name="Zhao Y."/>
            <person name="Yi K."/>
        </authorList>
    </citation>
    <scope>NUCLEOTIDE SEQUENCE [LARGE SCALE GENOMIC DNA]</scope>
    <source>
        <strain evidence="1 2">ZYX-F-186</strain>
    </source>
</reference>
<proteinExistence type="predicted"/>
<evidence type="ECO:0000313" key="2">
    <source>
        <dbReference type="Proteomes" id="UP001230908"/>
    </source>
</evidence>
<protein>
    <submittedName>
        <fullName evidence="1">Uncharacterized protein</fullName>
    </submittedName>
</protein>
<evidence type="ECO:0000313" key="1">
    <source>
        <dbReference type="EMBL" id="MDQ7907650.1"/>
    </source>
</evidence>
<keyword evidence="2" id="KW-1185">Reference proteome</keyword>